<proteinExistence type="predicted"/>
<dbReference type="EMBL" id="KL367730">
    <property type="protein sequence ID" value="KFD59813.1"/>
    <property type="molecule type" value="Genomic_DNA"/>
</dbReference>
<evidence type="ECO:0000259" key="1">
    <source>
        <dbReference type="Pfam" id="PF07727"/>
    </source>
</evidence>
<protein>
    <recommendedName>
        <fullName evidence="1">Reverse transcriptase Ty1/copia-type domain-containing protein</fullName>
    </recommendedName>
</protein>
<sequence length="102" mass="11476">MRNWPLITRITPLCSLPEGKKAIKSKWVFKTKYKIDGTIERRKARLVAKGCSQKPGTATLGHASLRLLLSLEVQTDLEIIQMGVVYCILESEAQRRNLHGAT</sequence>
<gene>
    <name evidence="2" type="ORF">M514_28005</name>
</gene>
<accession>A0A085MRG7</accession>
<dbReference type="Pfam" id="PF07727">
    <property type="entry name" value="RVT_2"/>
    <property type="match status" value="1"/>
</dbReference>
<dbReference type="InterPro" id="IPR013103">
    <property type="entry name" value="RVT_2"/>
</dbReference>
<feature type="domain" description="Reverse transcriptase Ty1/copia-type" evidence="1">
    <location>
        <begin position="13"/>
        <end position="92"/>
    </location>
</feature>
<dbReference type="Proteomes" id="UP000030758">
    <property type="component" value="Unassembled WGS sequence"/>
</dbReference>
<evidence type="ECO:0000313" key="2">
    <source>
        <dbReference type="EMBL" id="KFD59813.1"/>
    </source>
</evidence>
<organism evidence="2">
    <name type="scientific">Trichuris suis</name>
    <name type="common">pig whipworm</name>
    <dbReference type="NCBI Taxonomy" id="68888"/>
    <lineage>
        <taxon>Eukaryota</taxon>
        <taxon>Metazoa</taxon>
        <taxon>Ecdysozoa</taxon>
        <taxon>Nematoda</taxon>
        <taxon>Enoplea</taxon>
        <taxon>Dorylaimia</taxon>
        <taxon>Trichinellida</taxon>
        <taxon>Trichuridae</taxon>
        <taxon>Trichuris</taxon>
    </lineage>
</organism>
<reference evidence="2" key="1">
    <citation type="journal article" date="2014" name="Nat. Genet.">
        <title>Genome and transcriptome of the porcine whipworm Trichuris suis.</title>
        <authorList>
            <person name="Jex A.R."/>
            <person name="Nejsum P."/>
            <person name="Schwarz E.M."/>
            <person name="Hu L."/>
            <person name="Young N.D."/>
            <person name="Hall R.S."/>
            <person name="Korhonen P.K."/>
            <person name="Liao S."/>
            <person name="Thamsborg S."/>
            <person name="Xia J."/>
            <person name="Xu P."/>
            <person name="Wang S."/>
            <person name="Scheerlinck J.P."/>
            <person name="Hofmann A."/>
            <person name="Sternberg P.W."/>
            <person name="Wang J."/>
            <person name="Gasser R.B."/>
        </authorList>
    </citation>
    <scope>NUCLEOTIDE SEQUENCE [LARGE SCALE GENOMIC DNA]</scope>
    <source>
        <strain evidence="2">DCEP-RM93F</strain>
    </source>
</reference>
<name>A0A085MRG7_9BILA</name>
<dbReference type="AlphaFoldDB" id="A0A085MRG7"/>